<evidence type="ECO:0000256" key="13">
    <source>
        <dbReference type="RuleBase" id="RU364064"/>
    </source>
</evidence>
<dbReference type="NCBIfam" id="NF005122">
    <property type="entry name" value="PRK06556.1"/>
    <property type="match status" value="1"/>
</dbReference>
<dbReference type="PANTHER" id="PTHR43371">
    <property type="entry name" value="VITAMIN B12-DEPENDENT RIBONUCLEOTIDE REDUCTASE"/>
    <property type="match status" value="1"/>
</dbReference>
<evidence type="ECO:0000256" key="6">
    <source>
        <dbReference type="ARBA" id="ARBA00022634"/>
    </source>
</evidence>
<dbReference type="InterPro" id="IPR013678">
    <property type="entry name" value="RNR_2_N"/>
</dbReference>
<name>A0A934HZU0_9CLOT</name>
<comment type="cofactor">
    <cofactor evidence="1 13">
        <name>adenosylcob(III)alamin</name>
        <dbReference type="ChEBI" id="CHEBI:18408"/>
    </cofactor>
</comment>
<dbReference type="AlphaFoldDB" id="A0A934HZU0"/>
<comment type="catalytic activity">
    <reaction evidence="12 13">
        <text>a 2'-deoxyribonucleoside 5'-diphosphate + [thioredoxin]-disulfide + H2O = a ribonucleoside 5'-diphosphate + [thioredoxin]-dithiol</text>
        <dbReference type="Rhea" id="RHEA:23252"/>
        <dbReference type="Rhea" id="RHEA-COMP:10698"/>
        <dbReference type="Rhea" id="RHEA-COMP:10700"/>
        <dbReference type="ChEBI" id="CHEBI:15377"/>
        <dbReference type="ChEBI" id="CHEBI:29950"/>
        <dbReference type="ChEBI" id="CHEBI:50058"/>
        <dbReference type="ChEBI" id="CHEBI:57930"/>
        <dbReference type="ChEBI" id="CHEBI:73316"/>
        <dbReference type="EC" id="1.17.4.1"/>
    </reaction>
</comment>
<evidence type="ECO:0000259" key="15">
    <source>
        <dbReference type="Pfam" id="PF08471"/>
    </source>
</evidence>
<keyword evidence="8 13" id="KW-0560">Oxidoreductase</keyword>
<dbReference type="CDD" id="cd02888">
    <property type="entry name" value="RNR_II_dimer"/>
    <property type="match status" value="1"/>
</dbReference>
<dbReference type="GO" id="GO:0071897">
    <property type="term" value="P:DNA biosynthetic process"/>
    <property type="evidence" value="ECO:0007669"/>
    <property type="project" value="UniProtKB-KW"/>
</dbReference>
<evidence type="ECO:0000256" key="2">
    <source>
        <dbReference type="ARBA" id="ARBA00007405"/>
    </source>
</evidence>
<dbReference type="SUPFAM" id="SSF51998">
    <property type="entry name" value="PFL-like glycyl radical enzymes"/>
    <property type="match status" value="1"/>
</dbReference>
<feature type="domain" description="Ribonucleotide reductase large subunit C-terminal" evidence="14">
    <location>
        <begin position="177"/>
        <end position="779"/>
    </location>
</feature>
<dbReference type="InterPro" id="IPR024434">
    <property type="entry name" value="TSCPD_dom"/>
</dbReference>
<dbReference type="InterPro" id="IPR013344">
    <property type="entry name" value="RNR_NrdJ/NrdZ"/>
</dbReference>
<dbReference type="Pfam" id="PF08471">
    <property type="entry name" value="Ribonuc_red_2_N"/>
    <property type="match status" value="1"/>
</dbReference>
<dbReference type="RefSeq" id="WP_211143522.1">
    <property type="nucleotide sequence ID" value="NZ_JAEEGB010000018.1"/>
</dbReference>
<evidence type="ECO:0000256" key="3">
    <source>
        <dbReference type="ARBA" id="ARBA00012274"/>
    </source>
</evidence>
<evidence type="ECO:0000256" key="5">
    <source>
        <dbReference type="ARBA" id="ARBA00022628"/>
    </source>
</evidence>
<dbReference type="GO" id="GO:0000166">
    <property type="term" value="F:nucleotide binding"/>
    <property type="evidence" value="ECO:0007669"/>
    <property type="project" value="UniProtKB-KW"/>
</dbReference>
<evidence type="ECO:0000256" key="9">
    <source>
        <dbReference type="ARBA" id="ARBA00023157"/>
    </source>
</evidence>
<gene>
    <name evidence="17" type="ORF">I6U51_15650</name>
</gene>
<feature type="domain" description="Ribonucleotide reductase class II vitamin B12-dependent N-terminal" evidence="15">
    <location>
        <begin position="34"/>
        <end position="127"/>
    </location>
</feature>
<sequence>MSYIKDLLKRYYTKDLSKDSSKTVFDLFKWKKVDVFLKDHKTGKVLVDMKDLEFPEHYSQTACDIIASKYFRKAGIPNEIGYENSMKAVAHRMVNFWCEALKDEGIIKTDEEASIFYDECVYGLLNQMYAPNSPQWFNTGLAQSYGIKGNKQSNYYFDEKEGKVVESPDNYSRTQASACFILSIEDKLLGHHSISEQYVTETKLFKGGSGTGTNFSCIRAKGEKLSGGGVSSGLMSFLKGLDRNAGAIKSGGTTRRAAKMVCLDIDHPEIMDFITWKAKEENKVRALGKMDYDIDIDGEAYETVSGQNSNNSIRLSDYFMKKVDNLDKEPDATIELKGRVDSKLNKVTKVSELWESFNFSAWQCADPAPQFSDTFNAWHTCPAGEDGILNAPYNKINSTNPCGEYAFLDDSSCNLASINIYKFYNIDTGKFDIDGYLHIIGLTQLILEASIQWGQYPTEDIARKTYMFRPTGLGISNIASLFMVMGYPYDSKEARALASSLIGTLTGYSYYVSSIMAKEVGSFEKFEINKPYMMRVIRNHSRAAGVNSKLLVNQGINMDFSDEFEGLNYDPLKVNHEILEKEGLKYISHTLKNAWVKALDLGSKFGYRNAQVSVIAPTGTISFAMDCSATSIEPFFSHIVYKKLSGGGFLTIINPVITAALKKLGYTKDQISDILDYVVQKETVTENGFTYEKILDGKIEGAPHLKDEHLAIFDTSNRCGSGERYIAPTGHVLMVSCITPLISGAISKTVNLPKTAPVDDFKNVILSSWKLGVKGITLYRDSSKASQPLNTSLTDASDSKLENLTYNQLLARAKELQKGVRYSRRDKPVGIRRGTTHPAQIDDVKIYTTVNRRENGEISEIYITTDREGTIITGLLNSLSKSISVMLQYHVPPQDIARMLRAQKYEPYGFVQKHPYIKYVTSISDLISKVIDIELGDFSRCQVKPENYGEDSLSTNFETAVASSETCENNFKTKKVDGERLYGFSCPTCASTRMVRNGTCMVCLDCGSTTGCS</sequence>
<comment type="caution">
    <text evidence="17">The sequence shown here is derived from an EMBL/GenBank/DDBJ whole genome shotgun (WGS) entry which is preliminary data.</text>
</comment>
<feature type="domain" description="TSCPD" evidence="16">
    <location>
        <begin position="823"/>
        <end position="932"/>
    </location>
</feature>
<keyword evidence="18" id="KW-1185">Reference proteome</keyword>
<comment type="function">
    <text evidence="11 13">Catalyzes the reduction of ribonucleotides to deoxyribonucleotides. May function to provide a pool of deoxyribonucleotide precursors for DNA repair during oxygen limitation and/or for immediate growth after restoration of oxygen.</text>
</comment>
<dbReference type="EC" id="1.17.4.1" evidence="3 13"/>
<evidence type="ECO:0000313" key="17">
    <source>
        <dbReference type="EMBL" id="MBI6874117.1"/>
    </source>
</evidence>
<dbReference type="InterPro" id="IPR000788">
    <property type="entry name" value="RNR_lg_C"/>
</dbReference>
<evidence type="ECO:0000256" key="4">
    <source>
        <dbReference type="ARBA" id="ARBA00014409"/>
    </source>
</evidence>
<evidence type="ECO:0000313" key="18">
    <source>
        <dbReference type="Proteomes" id="UP000622687"/>
    </source>
</evidence>
<dbReference type="Proteomes" id="UP000622687">
    <property type="component" value="Unassembled WGS sequence"/>
</dbReference>
<dbReference type="GO" id="GO:0050897">
    <property type="term" value="F:cobalt ion binding"/>
    <property type="evidence" value="ECO:0007669"/>
    <property type="project" value="InterPro"/>
</dbReference>
<protein>
    <recommendedName>
        <fullName evidence="4 13">Vitamin B12-dependent ribonucleotide reductase</fullName>
        <ecNumber evidence="3 13">1.17.4.1</ecNumber>
    </recommendedName>
</protein>
<dbReference type="InterPro" id="IPR050862">
    <property type="entry name" value="RdRp_reductase_class-2"/>
</dbReference>
<keyword evidence="5 13" id="KW-0846">Cobalamin</keyword>
<dbReference type="NCBIfam" id="TIGR02504">
    <property type="entry name" value="NrdJ_Z"/>
    <property type="match status" value="1"/>
</dbReference>
<evidence type="ECO:0000256" key="12">
    <source>
        <dbReference type="ARBA" id="ARBA00047754"/>
    </source>
</evidence>
<comment type="similarity">
    <text evidence="2 13">Belongs to the ribonucleoside diphosphate reductase class-2 family.</text>
</comment>
<dbReference type="Pfam" id="PF02867">
    <property type="entry name" value="Ribonuc_red_lgC"/>
    <property type="match status" value="1"/>
</dbReference>
<evidence type="ECO:0000259" key="16">
    <source>
        <dbReference type="Pfam" id="PF12637"/>
    </source>
</evidence>
<dbReference type="Gene3D" id="3.20.70.20">
    <property type="match status" value="1"/>
</dbReference>
<evidence type="ECO:0000256" key="8">
    <source>
        <dbReference type="ARBA" id="ARBA00023002"/>
    </source>
</evidence>
<organism evidence="17 18">
    <name type="scientific">Clostridium aciditolerans</name>
    <dbReference type="NCBI Taxonomy" id="339861"/>
    <lineage>
        <taxon>Bacteria</taxon>
        <taxon>Bacillati</taxon>
        <taxon>Bacillota</taxon>
        <taxon>Clostridia</taxon>
        <taxon>Eubacteriales</taxon>
        <taxon>Clostridiaceae</taxon>
        <taxon>Clostridium</taxon>
    </lineage>
</organism>
<dbReference type="Pfam" id="PF12637">
    <property type="entry name" value="TSCPD"/>
    <property type="match status" value="1"/>
</dbReference>
<reference evidence="17" key="1">
    <citation type="submission" date="2020-12" db="EMBL/GenBank/DDBJ databases">
        <title>Clostridium thailandense sp. nov., a novel acetogenic bacterium isolated from peat land soil in Thailand.</title>
        <authorList>
            <person name="Chaikitkaew S."/>
            <person name="Birkeland N.K."/>
        </authorList>
    </citation>
    <scope>NUCLEOTIDE SEQUENCE</scope>
    <source>
        <strain evidence="17">DSM 17425</strain>
    </source>
</reference>
<proteinExistence type="inferred from homology"/>
<dbReference type="GO" id="GO:0004748">
    <property type="term" value="F:ribonucleoside-diphosphate reductase activity, thioredoxin disulfide as acceptor"/>
    <property type="evidence" value="ECO:0007669"/>
    <property type="project" value="UniProtKB-EC"/>
</dbReference>
<dbReference type="PRINTS" id="PR01183">
    <property type="entry name" value="RIBORDTASEM1"/>
</dbReference>
<evidence type="ECO:0000256" key="7">
    <source>
        <dbReference type="ARBA" id="ARBA00022741"/>
    </source>
</evidence>
<dbReference type="EMBL" id="JAEEGB010000018">
    <property type="protein sequence ID" value="MBI6874117.1"/>
    <property type="molecule type" value="Genomic_DNA"/>
</dbReference>
<evidence type="ECO:0000256" key="11">
    <source>
        <dbReference type="ARBA" id="ARBA00025437"/>
    </source>
</evidence>
<keyword evidence="9" id="KW-1015">Disulfide bond</keyword>
<keyword evidence="7 13" id="KW-0547">Nucleotide-binding</keyword>
<dbReference type="PANTHER" id="PTHR43371:SF1">
    <property type="entry name" value="RIBONUCLEOSIDE-DIPHOSPHATE REDUCTASE"/>
    <property type="match status" value="1"/>
</dbReference>
<keyword evidence="6 13" id="KW-0237">DNA synthesis</keyword>
<evidence type="ECO:0000256" key="10">
    <source>
        <dbReference type="ARBA" id="ARBA00023285"/>
    </source>
</evidence>
<keyword evidence="10 13" id="KW-0170">Cobalt</keyword>
<dbReference type="GO" id="GO:0031419">
    <property type="term" value="F:cobalamin binding"/>
    <property type="evidence" value="ECO:0007669"/>
    <property type="project" value="UniProtKB-KW"/>
</dbReference>
<evidence type="ECO:0000259" key="14">
    <source>
        <dbReference type="Pfam" id="PF02867"/>
    </source>
</evidence>
<evidence type="ECO:0000256" key="1">
    <source>
        <dbReference type="ARBA" id="ARBA00001922"/>
    </source>
</evidence>
<accession>A0A934HZU0</accession>